<name>A0A084IRH0_SALHC</name>
<feature type="domain" description="Blue (type 1) copper" evidence="6">
    <location>
        <begin position="29"/>
        <end position="147"/>
    </location>
</feature>
<dbReference type="AlphaFoldDB" id="A0A084IRH0"/>
<dbReference type="SUPFAM" id="SSF49503">
    <property type="entry name" value="Cupredoxins"/>
    <property type="match status" value="1"/>
</dbReference>
<dbReference type="PROSITE" id="PS00196">
    <property type="entry name" value="COPPER_BLUE"/>
    <property type="match status" value="1"/>
</dbReference>
<dbReference type="RefSeq" id="WP_037332888.1">
    <property type="nucleotide sequence ID" value="NZ_APNK01000001.1"/>
</dbReference>
<evidence type="ECO:0000256" key="2">
    <source>
        <dbReference type="ARBA" id="ARBA00022723"/>
    </source>
</evidence>
<evidence type="ECO:0000259" key="6">
    <source>
        <dbReference type="Pfam" id="PF00127"/>
    </source>
</evidence>
<gene>
    <name evidence="7" type="ORF">C41B8_01105</name>
</gene>
<keyword evidence="2" id="KW-0479">Metal-binding</keyword>
<dbReference type="PANTHER" id="PTHR38439">
    <property type="entry name" value="AURACYANIN-B"/>
    <property type="match status" value="1"/>
</dbReference>
<accession>A0A084IRH0</accession>
<sequence length="151" mass="16137">MFRRLIVASVLLFVAATAVAAPAQSFTIVGRNDLRFSQDHITVAPGQKVTIKLVNKSHLPASAMSHNWVLLKQGTDAGAFDNAARSAANNDYIPKSMSNRIIAHTAMVGGGHSDTVTFTAPKKTGDYEYICTFPGHFRAGMKGTLTVSSTN</sequence>
<evidence type="ECO:0000256" key="4">
    <source>
        <dbReference type="ARBA" id="ARBA00023008"/>
    </source>
</evidence>
<comment type="caution">
    <text evidence="7">The sequence shown here is derived from an EMBL/GenBank/DDBJ whole genome shotgun (WGS) entry which is preliminary data.</text>
</comment>
<dbReference type="InterPro" id="IPR050845">
    <property type="entry name" value="Cu-binding_ET"/>
</dbReference>
<dbReference type="GO" id="GO:0005507">
    <property type="term" value="F:copper ion binding"/>
    <property type="evidence" value="ECO:0007669"/>
    <property type="project" value="InterPro"/>
</dbReference>
<dbReference type="Gene3D" id="2.60.40.420">
    <property type="entry name" value="Cupredoxins - blue copper proteins"/>
    <property type="match status" value="1"/>
</dbReference>
<evidence type="ECO:0000256" key="3">
    <source>
        <dbReference type="ARBA" id="ARBA00022982"/>
    </source>
</evidence>
<feature type="signal peptide" evidence="5">
    <location>
        <begin position="1"/>
        <end position="20"/>
    </location>
</feature>
<evidence type="ECO:0000256" key="1">
    <source>
        <dbReference type="ARBA" id="ARBA00022448"/>
    </source>
</evidence>
<evidence type="ECO:0000313" key="8">
    <source>
        <dbReference type="Proteomes" id="UP000028302"/>
    </source>
</evidence>
<protein>
    <submittedName>
        <fullName evidence="7">Azurin</fullName>
    </submittedName>
</protein>
<dbReference type="STRING" id="1304275.C41B8_01105"/>
<dbReference type="Pfam" id="PF00127">
    <property type="entry name" value="Copper-bind"/>
    <property type="match status" value="1"/>
</dbReference>
<organism evidence="7 8">
    <name type="scientific">Salinisphaera hydrothermalis (strain C41B8)</name>
    <dbReference type="NCBI Taxonomy" id="1304275"/>
    <lineage>
        <taxon>Bacteria</taxon>
        <taxon>Pseudomonadati</taxon>
        <taxon>Pseudomonadota</taxon>
        <taxon>Gammaproteobacteria</taxon>
        <taxon>Salinisphaerales</taxon>
        <taxon>Salinisphaeraceae</taxon>
        <taxon>Salinisphaera</taxon>
    </lineage>
</organism>
<dbReference type="EMBL" id="APNK01000001">
    <property type="protein sequence ID" value="KEZ79304.1"/>
    <property type="molecule type" value="Genomic_DNA"/>
</dbReference>
<keyword evidence="3" id="KW-0249">Electron transport</keyword>
<dbReference type="InterPro" id="IPR008972">
    <property type="entry name" value="Cupredoxin"/>
</dbReference>
<dbReference type="eggNOG" id="COG3241">
    <property type="taxonomic scope" value="Bacteria"/>
</dbReference>
<dbReference type="InterPro" id="IPR000923">
    <property type="entry name" value="BlueCu_1"/>
</dbReference>
<evidence type="ECO:0000313" key="7">
    <source>
        <dbReference type="EMBL" id="KEZ79304.1"/>
    </source>
</evidence>
<dbReference type="PATRIC" id="fig|1304275.5.peg.223"/>
<dbReference type="InterPro" id="IPR028871">
    <property type="entry name" value="BlueCu_1_BS"/>
</dbReference>
<dbReference type="PANTHER" id="PTHR38439:SF2">
    <property type="entry name" value="OUTER MEMBRANE PROTEIN H.8"/>
    <property type="match status" value="1"/>
</dbReference>
<keyword evidence="5" id="KW-0732">Signal</keyword>
<proteinExistence type="predicted"/>
<feature type="chain" id="PRO_5001776686" evidence="5">
    <location>
        <begin position="21"/>
        <end position="151"/>
    </location>
</feature>
<evidence type="ECO:0000256" key="5">
    <source>
        <dbReference type="SAM" id="SignalP"/>
    </source>
</evidence>
<keyword evidence="8" id="KW-1185">Reference proteome</keyword>
<dbReference type="Proteomes" id="UP000028302">
    <property type="component" value="Unassembled WGS sequence"/>
</dbReference>
<dbReference type="InterPro" id="IPR033138">
    <property type="entry name" value="Cu_oxidase_CS"/>
</dbReference>
<keyword evidence="1" id="KW-0813">Transport</keyword>
<keyword evidence="4" id="KW-0186">Copper</keyword>
<reference evidence="7 8" key="1">
    <citation type="submission" date="2013-03" db="EMBL/GenBank/DDBJ databases">
        <title>Salinisphaera hydrothermalis C41B8 Genome Sequencing.</title>
        <authorList>
            <person name="Li C."/>
            <person name="Lai Q."/>
            <person name="Shao Z."/>
        </authorList>
    </citation>
    <scope>NUCLEOTIDE SEQUENCE [LARGE SCALE GENOMIC DNA]</scope>
    <source>
        <strain evidence="7 8">C41B8</strain>
    </source>
</reference>
<dbReference type="GO" id="GO:0009055">
    <property type="term" value="F:electron transfer activity"/>
    <property type="evidence" value="ECO:0007669"/>
    <property type="project" value="InterPro"/>
</dbReference>
<dbReference type="PROSITE" id="PS00079">
    <property type="entry name" value="MULTICOPPER_OXIDASE1"/>
    <property type="match status" value="1"/>
</dbReference>